<comment type="caution">
    <text evidence="2">The sequence shown here is derived from an EMBL/GenBank/DDBJ whole genome shotgun (WGS) entry which is preliminary data.</text>
</comment>
<evidence type="ECO:0000313" key="3">
    <source>
        <dbReference type="Proteomes" id="UP001165653"/>
    </source>
</evidence>
<evidence type="ECO:0000256" key="1">
    <source>
        <dbReference type="SAM" id="MobiDB-lite"/>
    </source>
</evidence>
<protein>
    <recommendedName>
        <fullName evidence="4">Tfp pilus assembly protein PilX</fullName>
    </recommendedName>
</protein>
<proteinExistence type="predicted"/>
<name>A0ABT3FWR7_9BACT</name>
<dbReference type="Proteomes" id="UP001165653">
    <property type="component" value="Unassembled WGS sequence"/>
</dbReference>
<accession>A0ABT3FWR7</accession>
<feature type="compositionally biased region" description="Polar residues" evidence="1">
    <location>
        <begin position="950"/>
        <end position="959"/>
    </location>
</feature>
<evidence type="ECO:0000313" key="2">
    <source>
        <dbReference type="EMBL" id="MCW1912003.1"/>
    </source>
</evidence>
<keyword evidence="3" id="KW-1185">Reference proteome</keyword>
<organism evidence="2 3">
    <name type="scientific">Luteolibacter rhizosphaerae</name>
    <dbReference type="NCBI Taxonomy" id="2989719"/>
    <lineage>
        <taxon>Bacteria</taxon>
        <taxon>Pseudomonadati</taxon>
        <taxon>Verrucomicrobiota</taxon>
        <taxon>Verrucomicrobiia</taxon>
        <taxon>Verrucomicrobiales</taxon>
        <taxon>Verrucomicrobiaceae</taxon>
        <taxon>Luteolibacter</taxon>
    </lineage>
</organism>
<reference evidence="2" key="1">
    <citation type="submission" date="2022-10" db="EMBL/GenBank/DDBJ databases">
        <title>Luteolibacter sp. GHJ8, whole genome shotgun sequencing project.</title>
        <authorList>
            <person name="Zhao G."/>
            <person name="Shen L."/>
        </authorList>
    </citation>
    <scope>NUCLEOTIDE SEQUENCE</scope>
    <source>
        <strain evidence="2">GHJ8</strain>
    </source>
</reference>
<dbReference type="EMBL" id="JAPDDR010000001">
    <property type="protein sequence ID" value="MCW1912003.1"/>
    <property type="molecule type" value="Genomic_DNA"/>
</dbReference>
<dbReference type="RefSeq" id="WP_264509991.1">
    <property type="nucleotide sequence ID" value="NZ_JAPDDR010000001.1"/>
</dbReference>
<feature type="region of interest" description="Disordered" evidence="1">
    <location>
        <begin position="935"/>
        <end position="959"/>
    </location>
</feature>
<sequence length="1143" mass="123740">MITLSLMVLLTVLAVGLMSLSAISLRSSTTGDDQAQAYANARMAVIMALGQLQKHAGDDRRITADASIATGVSQEQLVGVYNSWTHNFVSQPDKSIASSQYTTQKNTAFRTWLASSIDSEALKNRDFPQSAPAQDWVKLFTLAKNGFDLSAQRVPTETGALAWVVAQENTKAKVNVGGPDTDEKLPRNAVLQAQPRPSLADAEGLKQPDSGFELRSGKVLSVNQISLDSALSDSPNNLIGKSFTTSSNGLLTDAVFGGLKVDLNLGFELSDGQFAASNWGDTPNPFRGNKSKAGFSVPSSGSANFRGEMPLFRPISNTENPLVTSVLNYDGVFQVAERFYGAAVPTFDHLRSYYRIAHHMYGGNSPPTVAERALDHRALTLTSAGSALPTPSKAPRGIKSQTALKPVLNRMVYLLSATLDSGGAANIVITPVISLWNPYNSALEIEGAAAYQWIDVPYNFSWEVKRSTLQKTYEVGMAPLMGKQFVHVGHGRQVNPYFLCQISNDGTGGTSTPIRFEPGEVRVFAPSTPTTTLFQKMDPLVNKTIKMRPVADASQLNTKGGLKVPMGFADGPNDAVKLVPFQSSDTFKIQVRMSNNSGVYHYGVTLEDATRLKTTIAEGVQGGQATSDIYMLRFVADAASFQSPSISGAALKAATPTPVGVIESFHRTAVENVDGRAVADLVYTTNPRNPSITHVLANGTFPAAPHYQSTIRATASFNGAIQTTADGRNSFWGNSHGASGQHILPFFDLPRQPMLSLANFQNADLASSPYAPAYQFGNSWASAWLGRNRAAFRIQKDTQTPAPVYDTCFLTNEALWDGYFFSGIAPWLTPGSRPSITNAWDNPVASENKTTKNVLQEFIENPLERPLGNPRMRLYRGDMNDEDLVSELTDSAGCTKAAGHLMVDGAFNINSTDEEAWVAVLSGLRGQRFETDGMSAGASNKASYPRFRSPTGNDGNNWNGFRSLDDNQIRSLARNIVTQVQRRGPFLSLAEFVNRRIETTDLGRSGAIQSAIDATGLNTSANQSNFATTFYPNDARGHIVANTGIGIPGYLSQADLLQSLAPVITCRSDTFTIRGYGETKNGDGEVTARAWCEAVVQRVPDFIDPEDESYSAIADLTLVNQTFGRRFEIVSFRQIPRAEIQLQ</sequence>
<gene>
    <name evidence="2" type="ORF">OJ996_00350</name>
</gene>
<evidence type="ECO:0008006" key="4">
    <source>
        <dbReference type="Google" id="ProtNLM"/>
    </source>
</evidence>